<keyword evidence="1" id="KW-0472">Membrane</keyword>
<protein>
    <recommendedName>
        <fullName evidence="3">DUF445 family protein</fullName>
    </recommendedName>
</protein>
<organism evidence="2">
    <name type="scientific">Alexandrium catenella</name>
    <name type="common">Red tide dinoflagellate</name>
    <name type="synonym">Gonyaulax catenella</name>
    <dbReference type="NCBI Taxonomy" id="2925"/>
    <lineage>
        <taxon>Eukaryota</taxon>
        <taxon>Sar</taxon>
        <taxon>Alveolata</taxon>
        <taxon>Dinophyceae</taxon>
        <taxon>Gonyaulacales</taxon>
        <taxon>Pyrocystaceae</taxon>
        <taxon>Alexandrium</taxon>
    </lineage>
</organism>
<feature type="transmembrane region" description="Helical" evidence="1">
    <location>
        <begin position="152"/>
        <end position="171"/>
    </location>
</feature>
<evidence type="ECO:0000313" key="2">
    <source>
        <dbReference type="EMBL" id="CAD9189641.1"/>
    </source>
</evidence>
<evidence type="ECO:0008006" key="3">
    <source>
        <dbReference type="Google" id="ProtNLM"/>
    </source>
</evidence>
<dbReference type="PANTHER" id="PTHR35791">
    <property type="entry name" value="UPF0754 MEMBRANE PROTEIN YHEB"/>
    <property type="match status" value="1"/>
</dbReference>
<reference evidence="2" key="1">
    <citation type="submission" date="2021-01" db="EMBL/GenBank/DDBJ databases">
        <authorList>
            <person name="Corre E."/>
            <person name="Pelletier E."/>
            <person name="Niang G."/>
            <person name="Scheremetjew M."/>
            <person name="Finn R."/>
            <person name="Kale V."/>
            <person name="Holt S."/>
            <person name="Cochrane G."/>
            <person name="Meng A."/>
            <person name="Brown T."/>
            <person name="Cohen L."/>
        </authorList>
    </citation>
    <scope>NUCLEOTIDE SEQUENCE</scope>
    <source>
        <strain evidence="2">OF101</strain>
    </source>
</reference>
<evidence type="ECO:0000256" key="1">
    <source>
        <dbReference type="SAM" id="Phobius"/>
    </source>
</evidence>
<keyword evidence="1" id="KW-1133">Transmembrane helix</keyword>
<dbReference type="PANTHER" id="PTHR35791:SF1">
    <property type="entry name" value="UPF0754 MEMBRANE PROTEIN YHEB"/>
    <property type="match status" value="1"/>
</dbReference>
<dbReference type="AlphaFoldDB" id="A0A7S1SAY9"/>
<sequence length="173" mass="19477">MIFEPVEPISLCGGRIVLQGLFLKRQREVSAEYGRIVADNVLASRNLVPAIIRGKRSTALFEILHRHVHASMDKFAGVARPLVRLLSKYDQCKRAVGERVIDSLTDSMMHVERYLDSAMDLENLLTSRMQKLPPTDFEQLLHPVFKADEWKLVLMGGVLGVVVGFAQWYALGS</sequence>
<keyword evidence="1" id="KW-0812">Transmembrane</keyword>
<dbReference type="EMBL" id="HBGE01111437">
    <property type="protein sequence ID" value="CAD9189641.1"/>
    <property type="molecule type" value="Transcribed_RNA"/>
</dbReference>
<accession>A0A7S1SAY9</accession>
<gene>
    <name evidence="2" type="ORF">ACAT0790_LOCUS66415</name>
</gene>
<proteinExistence type="predicted"/>
<name>A0A7S1SAY9_ALECA</name>